<dbReference type="InterPro" id="IPR011990">
    <property type="entry name" value="TPR-like_helical_dom_sf"/>
</dbReference>
<comment type="caution">
    <text evidence="2">The sequence shown here is derived from an EMBL/GenBank/DDBJ whole genome shotgun (WGS) entry which is preliminary data.</text>
</comment>
<name>A0ABU8EPQ8_9GAMM</name>
<dbReference type="Gene3D" id="1.25.40.10">
    <property type="entry name" value="Tetratricopeptide repeat domain"/>
    <property type="match status" value="1"/>
</dbReference>
<dbReference type="EMBL" id="JBAWKS010000001">
    <property type="protein sequence ID" value="MEI4548770.1"/>
    <property type="molecule type" value="Genomic_DNA"/>
</dbReference>
<protein>
    <submittedName>
        <fullName evidence="2">Tetratricopeptide repeat protein</fullName>
    </submittedName>
</protein>
<evidence type="ECO:0000313" key="2">
    <source>
        <dbReference type="EMBL" id="MEI4548770.1"/>
    </source>
</evidence>
<dbReference type="Pfam" id="PF13424">
    <property type="entry name" value="TPR_12"/>
    <property type="match status" value="1"/>
</dbReference>
<accession>A0ABU8EPQ8</accession>
<evidence type="ECO:0000313" key="3">
    <source>
        <dbReference type="Proteomes" id="UP001382455"/>
    </source>
</evidence>
<organism evidence="2 3">
    <name type="scientific">Pseudoalteromonas spongiae</name>
    <dbReference type="NCBI Taxonomy" id="298657"/>
    <lineage>
        <taxon>Bacteria</taxon>
        <taxon>Pseudomonadati</taxon>
        <taxon>Pseudomonadota</taxon>
        <taxon>Gammaproteobacteria</taxon>
        <taxon>Alteromonadales</taxon>
        <taxon>Pseudoalteromonadaceae</taxon>
        <taxon>Pseudoalteromonas</taxon>
    </lineage>
</organism>
<keyword evidence="1" id="KW-0732">Signal</keyword>
<dbReference type="RefSeq" id="WP_336434613.1">
    <property type="nucleotide sequence ID" value="NZ_JBAWKS010000001.1"/>
</dbReference>
<sequence length="309" mass="35272">MKIRYFTLIGIWLLCTSAKAADNLHNFEDVCPNLSAPDCSAKLLKQQSEYARYSTDWYFITAHYLDLLYETTNLKPLKNLTEQYLNSGQTHPVTFQTQLYFYAAKAFDIYNEKLKAKEYAQQALKLVSATSESFPNPLRMVEIANLEMVFGDKDTATQMLNRLAQQYRKSKDAKLQHEIYGNLANALYSQGQLLESIPHRKSALFWARKLGFTDTITMASGNLARTYQLVGQLQIANETYRDAISNFNSEESPNYSIFQLRLAEINTALGEVEAAKQHITKVRFTKLLPSHLTLYHQLANKLALKPTAL</sequence>
<reference evidence="2 3" key="1">
    <citation type="submission" date="2023-12" db="EMBL/GenBank/DDBJ databases">
        <title>Friends and Foes: Symbiotic and Algicidal bacterial influence on Karenia brevis blooms.</title>
        <authorList>
            <person name="Fei C."/>
            <person name="Mohamed A.R."/>
            <person name="Booker A."/>
            <person name="Arshad M."/>
            <person name="Klass S."/>
            <person name="Ahn S."/>
            <person name="Gilbert P.M."/>
            <person name="Heil C.A."/>
            <person name="Martinez J.M."/>
            <person name="Amin S.A."/>
        </authorList>
    </citation>
    <scope>NUCLEOTIDE SEQUENCE [LARGE SCALE GENOMIC DNA]</scope>
    <source>
        <strain evidence="2 3">CE15</strain>
    </source>
</reference>
<feature type="chain" id="PRO_5046080902" evidence="1">
    <location>
        <begin position="21"/>
        <end position="309"/>
    </location>
</feature>
<gene>
    <name evidence="2" type="ORF">WAE96_03475</name>
</gene>
<keyword evidence="3" id="KW-1185">Reference proteome</keyword>
<proteinExistence type="predicted"/>
<dbReference type="SUPFAM" id="SSF48452">
    <property type="entry name" value="TPR-like"/>
    <property type="match status" value="1"/>
</dbReference>
<dbReference type="Proteomes" id="UP001382455">
    <property type="component" value="Unassembled WGS sequence"/>
</dbReference>
<feature type="signal peptide" evidence="1">
    <location>
        <begin position="1"/>
        <end position="20"/>
    </location>
</feature>
<evidence type="ECO:0000256" key="1">
    <source>
        <dbReference type="SAM" id="SignalP"/>
    </source>
</evidence>